<organism evidence="3">
    <name type="scientific">Gongylonema pulchrum</name>
    <dbReference type="NCBI Taxonomy" id="637853"/>
    <lineage>
        <taxon>Eukaryota</taxon>
        <taxon>Metazoa</taxon>
        <taxon>Ecdysozoa</taxon>
        <taxon>Nematoda</taxon>
        <taxon>Chromadorea</taxon>
        <taxon>Rhabditida</taxon>
        <taxon>Spirurina</taxon>
        <taxon>Spiruromorpha</taxon>
        <taxon>Spiruroidea</taxon>
        <taxon>Gongylonematidae</taxon>
        <taxon>Gongylonema</taxon>
    </lineage>
</organism>
<dbReference type="EMBL" id="UYRT01020176">
    <property type="protein sequence ID" value="VDK59025.1"/>
    <property type="molecule type" value="Genomic_DNA"/>
</dbReference>
<dbReference type="WBParaSite" id="GPUH_0000764001-mRNA-1">
    <property type="protein sequence ID" value="GPUH_0000764001-mRNA-1"/>
    <property type="gene ID" value="GPUH_0000764001"/>
</dbReference>
<proteinExistence type="predicted"/>
<dbReference type="InterPro" id="IPR036770">
    <property type="entry name" value="Ankyrin_rpt-contain_sf"/>
</dbReference>
<dbReference type="AlphaFoldDB" id="A0A183DFZ0"/>
<keyword evidence="2" id="KW-1185">Reference proteome</keyword>
<dbReference type="Gene3D" id="1.25.40.20">
    <property type="entry name" value="Ankyrin repeat-containing domain"/>
    <property type="match status" value="1"/>
</dbReference>
<evidence type="ECO:0000313" key="2">
    <source>
        <dbReference type="Proteomes" id="UP000271098"/>
    </source>
</evidence>
<gene>
    <name evidence="1" type="ORF">GPUH_LOCUS7628</name>
</gene>
<reference evidence="1 2" key="2">
    <citation type="submission" date="2018-11" db="EMBL/GenBank/DDBJ databases">
        <authorList>
            <consortium name="Pathogen Informatics"/>
        </authorList>
    </citation>
    <scope>NUCLEOTIDE SEQUENCE [LARGE SCALE GENOMIC DNA]</scope>
</reference>
<sequence>MNALFAEAIGSFRDNDMALFEKLVKQYPQLLEIRRRGRSLLTYALLYDRLRVMQIILKKLPRFLDSEENAEYVLHWTVQADARKCCKYMLGLPRQPCETPWIMLKNRRHITPIHLAARYGHVKILKVSFLIILKSEI</sequence>
<dbReference type="InterPro" id="IPR002110">
    <property type="entry name" value="Ankyrin_rpt"/>
</dbReference>
<dbReference type="Pfam" id="PF00023">
    <property type="entry name" value="Ank"/>
    <property type="match status" value="1"/>
</dbReference>
<protein>
    <submittedName>
        <fullName evidence="3">ANK_REP_REGION domain-containing protein</fullName>
    </submittedName>
</protein>
<dbReference type="OrthoDB" id="5844877at2759"/>
<dbReference type="Proteomes" id="UP000271098">
    <property type="component" value="Unassembled WGS sequence"/>
</dbReference>
<reference evidence="3" key="1">
    <citation type="submission" date="2016-06" db="UniProtKB">
        <authorList>
            <consortium name="WormBaseParasite"/>
        </authorList>
    </citation>
    <scope>IDENTIFICATION</scope>
</reference>
<accession>A0A183DFZ0</accession>
<name>A0A183DFZ0_9BILA</name>
<evidence type="ECO:0000313" key="3">
    <source>
        <dbReference type="WBParaSite" id="GPUH_0000764001-mRNA-1"/>
    </source>
</evidence>
<dbReference type="SUPFAM" id="SSF48403">
    <property type="entry name" value="Ankyrin repeat"/>
    <property type="match status" value="1"/>
</dbReference>
<evidence type="ECO:0000313" key="1">
    <source>
        <dbReference type="EMBL" id="VDK59025.1"/>
    </source>
</evidence>